<protein>
    <submittedName>
        <fullName evidence="7">Thioredoxin-like 1-1, chloroplastic</fullName>
    </submittedName>
</protein>
<dbReference type="PANTHER" id="PTHR43601:SF17">
    <property type="entry name" value="THIOREDOXIN-LIKE 1-2, CHLOROPLASTIC"/>
    <property type="match status" value="1"/>
</dbReference>
<comment type="similarity">
    <text evidence="1">Belongs to the thioredoxin family.</text>
</comment>
<dbReference type="CDD" id="cd02947">
    <property type="entry name" value="TRX_family"/>
    <property type="match status" value="1"/>
</dbReference>
<evidence type="ECO:0000256" key="5">
    <source>
        <dbReference type="ARBA" id="ARBA00023284"/>
    </source>
</evidence>
<sequence>MACSLKTGLCISGMMEASFRPKSKGVHESCASFGSLKFKESLVLGSRFTGKHVFITDQKCLRDWSFKAPYKFSVHAQASICVSRALRWWEKTLKTNMVEIHSAQELLDSLLNAGDRLVVVDFYSPGCGGCKALHPKICQLAELNPNAIFLKVDYEELKTMCHALHIHVLPFFGFYRGAEGRVCSFSCTNATIKKFKDALAKHGANRCSLGPAKGLDESELLKLAAVGEIPLNLPLPSSKGEVMEDSALKGAHMSGFWGKAGSNMELEEESAILKV</sequence>
<feature type="domain" description="Thioredoxin" evidence="6">
    <location>
        <begin position="86"/>
        <end position="204"/>
    </location>
</feature>
<dbReference type="InterPro" id="IPR036249">
    <property type="entry name" value="Thioredoxin-like_sf"/>
</dbReference>
<dbReference type="Gene3D" id="3.40.30.10">
    <property type="entry name" value="Glutaredoxin"/>
    <property type="match status" value="1"/>
</dbReference>
<name>A0A438I1E1_VITVI</name>
<dbReference type="AlphaFoldDB" id="A0A438I1E1"/>
<accession>A0A438I1E1</accession>
<evidence type="ECO:0000256" key="3">
    <source>
        <dbReference type="ARBA" id="ARBA00022982"/>
    </source>
</evidence>
<evidence type="ECO:0000256" key="1">
    <source>
        <dbReference type="ARBA" id="ARBA00008987"/>
    </source>
</evidence>
<evidence type="ECO:0000256" key="2">
    <source>
        <dbReference type="ARBA" id="ARBA00022448"/>
    </source>
</evidence>
<evidence type="ECO:0000313" key="8">
    <source>
        <dbReference type="Proteomes" id="UP000288805"/>
    </source>
</evidence>
<gene>
    <name evidence="7" type="primary">VvCHDp000537_1</name>
    <name evidence="7" type="ORF">CK203_030973</name>
</gene>
<organism evidence="7 8">
    <name type="scientific">Vitis vinifera</name>
    <name type="common">Grape</name>
    <dbReference type="NCBI Taxonomy" id="29760"/>
    <lineage>
        <taxon>Eukaryota</taxon>
        <taxon>Viridiplantae</taxon>
        <taxon>Streptophyta</taxon>
        <taxon>Embryophyta</taxon>
        <taxon>Tracheophyta</taxon>
        <taxon>Spermatophyta</taxon>
        <taxon>Magnoliopsida</taxon>
        <taxon>eudicotyledons</taxon>
        <taxon>Gunneridae</taxon>
        <taxon>Pentapetalae</taxon>
        <taxon>rosids</taxon>
        <taxon>Vitales</taxon>
        <taxon>Vitaceae</taxon>
        <taxon>Viteae</taxon>
        <taxon>Vitis</taxon>
    </lineage>
</organism>
<evidence type="ECO:0000313" key="7">
    <source>
        <dbReference type="EMBL" id="RVW90534.1"/>
    </source>
</evidence>
<dbReference type="InterPro" id="IPR013766">
    <property type="entry name" value="Thioredoxin_domain"/>
</dbReference>
<keyword evidence="5" id="KW-0676">Redox-active center</keyword>
<keyword evidence="3" id="KW-0249">Electron transport</keyword>
<dbReference type="PROSITE" id="PS51352">
    <property type="entry name" value="THIOREDOXIN_2"/>
    <property type="match status" value="1"/>
</dbReference>
<proteinExistence type="inferred from homology"/>
<dbReference type="Proteomes" id="UP000288805">
    <property type="component" value="Unassembled WGS sequence"/>
</dbReference>
<dbReference type="GO" id="GO:0009507">
    <property type="term" value="C:chloroplast"/>
    <property type="evidence" value="ECO:0007669"/>
    <property type="project" value="UniProtKB-ARBA"/>
</dbReference>
<dbReference type="Pfam" id="PF00085">
    <property type="entry name" value="Thioredoxin"/>
    <property type="match status" value="1"/>
</dbReference>
<dbReference type="PANTHER" id="PTHR43601">
    <property type="entry name" value="THIOREDOXIN, MITOCHONDRIAL"/>
    <property type="match status" value="1"/>
</dbReference>
<evidence type="ECO:0000256" key="4">
    <source>
        <dbReference type="ARBA" id="ARBA00023157"/>
    </source>
</evidence>
<dbReference type="SUPFAM" id="SSF52833">
    <property type="entry name" value="Thioredoxin-like"/>
    <property type="match status" value="1"/>
</dbReference>
<keyword evidence="2" id="KW-0813">Transport</keyword>
<reference evidence="7 8" key="1">
    <citation type="journal article" date="2018" name="PLoS Genet.">
        <title>Population sequencing reveals clonal diversity and ancestral inbreeding in the grapevine cultivar Chardonnay.</title>
        <authorList>
            <person name="Roach M.J."/>
            <person name="Johnson D.L."/>
            <person name="Bohlmann J."/>
            <person name="van Vuuren H.J."/>
            <person name="Jones S.J."/>
            <person name="Pretorius I.S."/>
            <person name="Schmidt S.A."/>
            <person name="Borneman A.R."/>
        </authorList>
    </citation>
    <scope>NUCLEOTIDE SEQUENCE [LARGE SCALE GENOMIC DNA]</scope>
    <source>
        <strain evidence="8">cv. Chardonnay</strain>
        <tissue evidence="7">Leaf</tissue>
    </source>
</reference>
<dbReference type="EMBL" id="QGNW01000154">
    <property type="protein sequence ID" value="RVW90534.1"/>
    <property type="molecule type" value="Genomic_DNA"/>
</dbReference>
<comment type="caution">
    <text evidence="7">The sequence shown here is derived from an EMBL/GenBank/DDBJ whole genome shotgun (WGS) entry which is preliminary data.</text>
</comment>
<dbReference type="FunFam" id="3.40.30.10:FF:000199">
    <property type="entry name" value="Thioredoxin-like 1-2, chloroplastic"/>
    <property type="match status" value="1"/>
</dbReference>
<keyword evidence="4" id="KW-1015">Disulfide bond</keyword>
<evidence type="ECO:0000259" key="6">
    <source>
        <dbReference type="PROSITE" id="PS51352"/>
    </source>
</evidence>